<dbReference type="AlphaFoldDB" id="A0A418PYI8"/>
<proteinExistence type="predicted"/>
<dbReference type="Proteomes" id="UP000285023">
    <property type="component" value="Unassembled WGS sequence"/>
</dbReference>
<dbReference type="Pfam" id="PF03358">
    <property type="entry name" value="FMN_red"/>
    <property type="match status" value="1"/>
</dbReference>
<organism evidence="2 3">
    <name type="scientific">Sphingomonas edaphi</name>
    <dbReference type="NCBI Taxonomy" id="2315689"/>
    <lineage>
        <taxon>Bacteria</taxon>
        <taxon>Pseudomonadati</taxon>
        <taxon>Pseudomonadota</taxon>
        <taxon>Alphaproteobacteria</taxon>
        <taxon>Sphingomonadales</taxon>
        <taxon>Sphingomonadaceae</taxon>
        <taxon>Sphingomonas</taxon>
    </lineage>
</organism>
<evidence type="ECO:0000259" key="1">
    <source>
        <dbReference type="Pfam" id="PF03358"/>
    </source>
</evidence>
<dbReference type="Gene3D" id="3.40.50.360">
    <property type="match status" value="1"/>
</dbReference>
<dbReference type="SUPFAM" id="SSF52218">
    <property type="entry name" value="Flavoproteins"/>
    <property type="match status" value="1"/>
</dbReference>
<dbReference type="InterPro" id="IPR029039">
    <property type="entry name" value="Flavoprotein-like_sf"/>
</dbReference>
<dbReference type="GO" id="GO:0010181">
    <property type="term" value="F:FMN binding"/>
    <property type="evidence" value="ECO:0007669"/>
    <property type="project" value="TreeGrafter"/>
</dbReference>
<dbReference type="GO" id="GO:0005829">
    <property type="term" value="C:cytosol"/>
    <property type="evidence" value="ECO:0007669"/>
    <property type="project" value="TreeGrafter"/>
</dbReference>
<keyword evidence="3" id="KW-1185">Reference proteome</keyword>
<dbReference type="InterPro" id="IPR005025">
    <property type="entry name" value="FMN_Rdtase-like_dom"/>
</dbReference>
<dbReference type="InterPro" id="IPR050712">
    <property type="entry name" value="NAD(P)H-dep_reductase"/>
</dbReference>
<dbReference type="PANTHER" id="PTHR30543">
    <property type="entry name" value="CHROMATE REDUCTASE"/>
    <property type="match status" value="1"/>
</dbReference>
<dbReference type="EMBL" id="QXTF01000004">
    <property type="protein sequence ID" value="RIX27117.1"/>
    <property type="molecule type" value="Genomic_DNA"/>
</dbReference>
<evidence type="ECO:0000313" key="2">
    <source>
        <dbReference type="EMBL" id="RIX27117.1"/>
    </source>
</evidence>
<evidence type="ECO:0000313" key="3">
    <source>
        <dbReference type="Proteomes" id="UP000285023"/>
    </source>
</evidence>
<reference evidence="2 3" key="1">
    <citation type="submission" date="2018-09" db="EMBL/GenBank/DDBJ databases">
        <title>Sphingomonas sp. DAC4.</title>
        <authorList>
            <person name="Seo T."/>
        </authorList>
    </citation>
    <scope>NUCLEOTIDE SEQUENCE [LARGE SCALE GENOMIC DNA]</scope>
    <source>
        <strain evidence="2 3">DAC4</strain>
    </source>
</reference>
<protein>
    <submittedName>
        <fullName evidence="2">NAD(P)H-dependent oxidoreductase</fullName>
    </submittedName>
</protein>
<dbReference type="OrthoDB" id="9812295at2"/>
<comment type="caution">
    <text evidence="2">The sequence shown here is derived from an EMBL/GenBank/DDBJ whole genome shotgun (WGS) entry which is preliminary data.</text>
</comment>
<feature type="domain" description="NADPH-dependent FMN reductase-like" evidence="1">
    <location>
        <begin position="6"/>
        <end position="151"/>
    </location>
</feature>
<accession>A0A418PYI8</accession>
<dbReference type="RefSeq" id="WP_119533772.1">
    <property type="nucleotide sequence ID" value="NZ_QXTF01000004.1"/>
</dbReference>
<dbReference type="GO" id="GO:0016491">
    <property type="term" value="F:oxidoreductase activity"/>
    <property type="evidence" value="ECO:0007669"/>
    <property type="project" value="InterPro"/>
</dbReference>
<gene>
    <name evidence="2" type="ORF">D3M59_11240</name>
</gene>
<dbReference type="PANTHER" id="PTHR30543:SF21">
    <property type="entry name" value="NAD(P)H-DEPENDENT FMN REDUCTASE LOT6"/>
    <property type="match status" value="1"/>
</dbReference>
<sequence length="188" mass="19876">MMSTSLLGLSGSLRANSYSTGILTSLQEKLSGDLHLAIHSLADVPLYNQDLDGPDAPRAVAELRDAIAAADGLVLVTPEFNYGMPGVLKNALDWASRPYGSSSLIGKPVITLSASPAFTGGVRAQAQLHETLLATQSVIVPRPQTVIGEVHTKFQNGRLVDQPSLDFAVAAVRDLQNFARGRTSRLAA</sequence>
<name>A0A418PYI8_9SPHN</name>